<accession>A0ABQ6MS66</accession>
<feature type="coiled-coil region" evidence="1">
    <location>
        <begin position="1301"/>
        <end position="1355"/>
    </location>
</feature>
<feature type="region of interest" description="Disordered" evidence="2">
    <location>
        <begin position="389"/>
        <end position="439"/>
    </location>
</feature>
<feature type="region of interest" description="Disordered" evidence="2">
    <location>
        <begin position="613"/>
        <end position="639"/>
    </location>
</feature>
<evidence type="ECO:0000313" key="3">
    <source>
        <dbReference type="EMBL" id="GMI31149.1"/>
    </source>
</evidence>
<feature type="coiled-coil region" evidence="1">
    <location>
        <begin position="195"/>
        <end position="290"/>
    </location>
</feature>
<feature type="coiled-coil region" evidence="1">
    <location>
        <begin position="1132"/>
        <end position="1208"/>
    </location>
</feature>
<keyword evidence="1" id="KW-0175">Coiled coil</keyword>
<organism evidence="3 4">
    <name type="scientific">Tetraparma gracilis</name>
    <dbReference type="NCBI Taxonomy" id="2962635"/>
    <lineage>
        <taxon>Eukaryota</taxon>
        <taxon>Sar</taxon>
        <taxon>Stramenopiles</taxon>
        <taxon>Ochrophyta</taxon>
        <taxon>Bolidophyceae</taxon>
        <taxon>Parmales</taxon>
        <taxon>Triparmaceae</taxon>
        <taxon>Tetraparma</taxon>
    </lineage>
</organism>
<dbReference type="EMBL" id="BRYB01004448">
    <property type="protein sequence ID" value="GMI31149.1"/>
    <property type="molecule type" value="Genomic_DNA"/>
</dbReference>
<feature type="coiled-coil region" evidence="1">
    <location>
        <begin position="738"/>
        <end position="786"/>
    </location>
</feature>
<comment type="caution">
    <text evidence="3">The sequence shown here is derived from an EMBL/GenBank/DDBJ whole genome shotgun (WGS) entry which is preliminary data.</text>
</comment>
<dbReference type="PANTHER" id="PTHR45615">
    <property type="entry name" value="MYOSIN HEAVY CHAIN, NON-MUSCLE"/>
    <property type="match status" value="1"/>
</dbReference>
<proteinExistence type="predicted"/>
<sequence>LASKSAETKILARRLSTVSAEANDKIGQLSAAAAALAAERDSLAAEKSTIREGVVAMQSELESAKASNLEAASRVDALKDELVRSRATIASLSSSAETNAARTDRILDQTESVNRLLDDTESASAQLSAQLSASLAAERAKSAALLEGLDGTESASAQLFASLAAERAKNAALLEGLDDTESTSAQLSASLGAERAKSAALLEELSAALKRLEQSDASLSELQQRQALEHEKDEARALFLEETCQDMESVESLLAQKSAEIEELKASSVVSDLEAALASKETESDKLKELLLSASSQQQTQLQSLLSEFEVQADLLKQQLLAASTKHEQELSTVVGEKEKEISRLQLQLEYALTEKERAGEHEQLQQEAVREQLMKLLGEVNGLKEQLATKKASPTPLKAPPTPAPPTPAPSTPAPSTPAPSTPSPAPAPARVPTPTPSKAEIQSLLSAKQAEADELRAQLSSTTTTLLSRQTPSKFKQQLQTLTLRHESLESVNTAHVKEITELQEKLAKSRTAAETSERFWDEAEDKLEETLEQLEAAKYEVEIAKADYEELQQDLAATKEDFATSKEAIASEYTAKLDDARSQIFYWTHECDEMKEQLATLATQLEQASGNEIEAARSNESELKASESELKASESELEAVRAELSEAKSQQRSSDTYMTGLRRDNEVLQIEIKTIKKETESYRVTIESLRSDVSKYRESEQKLMDTNASLHSDLKVHRTKAVTFLAEQCKALSSIKALEKKKASADKKLAEALAVLDECEARVSALESDKAETGEILAALEDKVALLECDQRLMSTPVKDNLRSANPLLSPEAVDQKEGLRQKISQLELDIKQERQICAAAQQKAYNLEAMLGERNDALLKGFNNDSVVEELKTALHQSYEKFEAVANELAESENERGELHRMDEERRNGMEELKAEREELLGKVERLENRAGLLEDEKKSLLEDVRARMKSAEEDLFEEQRRRDEWVQKVRNGWEQEKKKAGELAKEIVLLKSQVERGAVEREEERVMREEMSGELEACRGKVADAEGRINGLLEINQKNETLLQIEANRKLLAVKFADSVKKASPGPAATSMLTPGRFVNRGKDLRSEFSAFKSIESSTADMGISPMSSVKKASATTSPMSGVKAEEEATAAALEEARGEASRLKAELQSLGDRSSKWQQAAASLQSALDAAVVSRDAYSAKAREERREKEQLLDLHAREKEAVGAELKLAFEQARSNAEKVQIDAVDATVVMENNEKVVEMLNEEIREEKKLGQRLRENLEVVGKQCAGLVEKVGTLEAGLHRERRGRELLEARLKEGEGERDWLQQSMKQLEEAKQLEVEVLQERVREVEAEAEVAVKEAELKAAERKGEVEVEVKVEEKVVFVEKEKIVYVEKEGGRLQDGASGAMITALKTELGERDTEVQKLRKRMKALNGGMGGDDNVAKWRREREKENGRNGRSGRSGRSWGDDDEEEEVEEWKTIEPRKPRRMGLGGFRHEAREDPQDLTKENVERAKKLERAFGDLSKRLTQD</sequence>
<feature type="non-terminal residue" evidence="3">
    <location>
        <position position="1"/>
    </location>
</feature>
<feature type="compositionally biased region" description="Basic and acidic residues" evidence="2">
    <location>
        <begin position="617"/>
        <end position="639"/>
    </location>
</feature>
<feature type="compositionally biased region" description="Pro residues" evidence="2">
    <location>
        <begin position="398"/>
        <end position="437"/>
    </location>
</feature>
<evidence type="ECO:0000313" key="4">
    <source>
        <dbReference type="Proteomes" id="UP001165060"/>
    </source>
</evidence>
<feature type="region of interest" description="Disordered" evidence="2">
    <location>
        <begin position="1419"/>
        <end position="1499"/>
    </location>
</feature>
<dbReference type="PANTHER" id="PTHR45615:SF66">
    <property type="entry name" value="CARD DOMAIN-CONTAINING PROTEIN"/>
    <property type="match status" value="1"/>
</dbReference>
<gene>
    <name evidence="3" type="ORF">TeGR_g15294</name>
</gene>
<name>A0ABQ6MS66_9STRA</name>
<reference evidence="3 4" key="1">
    <citation type="journal article" date="2023" name="Commun. Biol.">
        <title>Genome analysis of Parmales, the sister group of diatoms, reveals the evolutionary specialization of diatoms from phago-mixotrophs to photoautotrophs.</title>
        <authorList>
            <person name="Ban H."/>
            <person name="Sato S."/>
            <person name="Yoshikawa S."/>
            <person name="Yamada K."/>
            <person name="Nakamura Y."/>
            <person name="Ichinomiya M."/>
            <person name="Sato N."/>
            <person name="Blanc-Mathieu R."/>
            <person name="Endo H."/>
            <person name="Kuwata A."/>
            <person name="Ogata H."/>
        </authorList>
    </citation>
    <scope>NUCLEOTIDE SEQUENCE [LARGE SCALE GENOMIC DNA]</scope>
</reference>
<feature type="coiled-coil region" evidence="1">
    <location>
        <begin position="879"/>
        <end position="973"/>
    </location>
</feature>
<feature type="compositionally biased region" description="Basic and acidic residues" evidence="2">
    <location>
        <begin position="1428"/>
        <end position="1442"/>
    </location>
</feature>
<protein>
    <submittedName>
        <fullName evidence="3">Uncharacterized protein</fullName>
    </submittedName>
</protein>
<dbReference type="Proteomes" id="UP001165060">
    <property type="component" value="Unassembled WGS sequence"/>
</dbReference>
<feature type="compositionally biased region" description="Basic and acidic residues" evidence="2">
    <location>
        <begin position="1481"/>
        <end position="1499"/>
    </location>
</feature>
<evidence type="ECO:0000256" key="2">
    <source>
        <dbReference type="SAM" id="MobiDB-lite"/>
    </source>
</evidence>
<keyword evidence="4" id="KW-1185">Reference proteome</keyword>
<feature type="coiled-coil region" evidence="1">
    <location>
        <begin position="820"/>
        <end position="847"/>
    </location>
</feature>
<feature type="region of interest" description="Disordered" evidence="2">
    <location>
        <begin position="1108"/>
        <end position="1128"/>
    </location>
</feature>
<feature type="coiled-coil region" evidence="1">
    <location>
        <begin position="1238"/>
        <end position="1265"/>
    </location>
</feature>
<evidence type="ECO:0000256" key="1">
    <source>
        <dbReference type="SAM" id="Coils"/>
    </source>
</evidence>